<dbReference type="SUPFAM" id="SSF101447">
    <property type="entry name" value="Formin homology 2 domain (FH2 domain)"/>
    <property type="match status" value="1"/>
</dbReference>
<dbReference type="PROSITE" id="PS51444">
    <property type="entry name" value="FH2"/>
    <property type="match status" value="1"/>
</dbReference>
<organism evidence="3 4">
    <name type="scientific">Hibiscus sabdariffa</name>
    <name type="common">roselle</name>
    <dbReference type="NCBI Taxonomy" id="183260"/>
    <lineage>
        <taxon>Eukaryota</taxon>
        <taxon>Viridiplantae</taxon>
        <taxon>Streptophyta</taxon>
        <taxon>Embryophyta</taxon>
        <taxon>Tracheophyta</taxon>
        <taxon>Spermatophyta</taxon>
        <taxon>Magnoliopsida</taxon>
        <taxon>eudicotyledons</taxon>
        <taxon>Gunneridae</taxon>
        <taxon>Pentapetalae</taxon>
        <taxon>rosids</taxon>
        <taxon>malvids</taxon>
        <taxon>Malvales</taxon>
        <taxon>Malvaceae</taxon>
        <taxon>Malvoideae</taxon>
        <taxon>Hibiscus</taxon>
    </lineage>
</organism>
<comment type="similarity">
    <text evidence="1">Belongs to the formin-like family. Class-I subfamily.</text>
</comment>
<name>A0ABR2RW25_9ROSI</name>
<proteinExistence type="inferred from homology"/>
<dbReference type="Pfam" id="PF02181">
    <property type="entry name" value="FH2"/>
    <property type="match status" value="1"/>
</dbReference>
<evidence type="ECO:0000259" key="2">
    <source>
        <dbReference type="PROSITE" id="PS51444"/>
    </source>
</evidence>
<protein>
    <recommendedName>
        <fullName evidence="2">FH2 domain-containing protein</fullName>
    </recommendedName>
</protein>
<evidence type="ECO:0000313" key="3">
    <source>
        <dbReference type="EMBL" id="KAK9016986.1"/>
    </source>
</evidence>
<dbReference type="PANTHER" id="PTHR23213:SF177">
    <property type="entry name" value="FORMIN-LIKE PROTEIN 11"/>
    <property type="match status" value="1"/>
</dbReference>
<evidence type="ECO:0000313" key="4">
    <source>
        <dbReference type="Proteomes" id="UP001396334"/>
    </source>
</evidence>
<dbReference type="Proteomes" id="UP001396334">
    <property type="component" value="Unassembled WGS sequence"/>
</dbReference>
<sequence length="213" mass="23635">MVPTKEEEDKLYGLKGDTNDLESAEKFVKAILSIPFAFLRAEAMLYRETFDDEVIHLKSSFSMLEAVLKTSNGMDVGTTRGGARAFKLDYLLKLADVKGTDGRTTLLHFVVQEIVCSEGIRVSDNIMGKINKRNKSRTTEEKEEDYGRMGLELVSGLSTELQHVKKTATVDLNVLASSVSNLLDGKAKLQHLARVELSMDEKSANFSRGAGRR</sequence>
<accession>A0ABR2RW25</accession>
<dbReference type="EMBL" id="JBBPBN010000020">
    <property type="protein sequence ID" value="KAK9016986.1"/>
    <property type="molecule type" value="Genomic_DNA"/>
</dbReference>
<dbReference type="Gene3D" id="1.20.58.2220">
    <property type="entry name" value="Formin, FH2 domain"/>
    <property type="match status" value="1"/>
</dbReference>
<dbReference type="InterPro" id="IPR015425">
    <property type="entry name" value="FH2_Formin"/>
</dbReference>
<dbReference type="PANTHER" id="PTHR23213">
    <property type="entry name" value="FORMIN-RELATED"/>
    <property type="match status" value="1"/>
</dbReference>
<dbReference type="InterPro" id="IPR027643">
    <property type="entry name" value="Formin-like_plant"/>
</dbReference>
<reference evidence="3 4" key="1">
    <citation type="journal article" date="2024" name="G3 (Bethesda)">
        <title>Genome assembly of Hibiscus sabdariffa L. provides insights into metabolisms of medicinal natural products.</title>
        <authorList>
            <person name="Kim T."/>
        </authorList>
    </citation>
    <scope>NUCLEOTIDE SEQUENCE [LARGE SCALE GENOMIC DNA]</scope>
    <source>
        <strain evidence="3">TK-2024</strain>
        <tissue evidence="3">Old leaves</tissue>
    </source>
</reference>
<comment type="caution">
    <text evidence="3">The sequence shown here is derived from an EMBL/GenBank/DDBJ whole genome shotgun (WGS) entry which is preliminary data.</text>
</comment>
<feature type="domain" description="FH2" evidence="2">
    <location>
        <begin position="1"/>
        <end position="213"/>
    </location>
</feature>
<dbReference type="InterPro" id="IPR042201">
    <property type="entry name" value="FH2_Formin_sf"/>
</dbReference>
<gene>
    <name evidence="3" type="ORF">V6N11_079476</name>
</gene>
<keyword evidence="4" id="KW-1185">Reference proteome</keyword>
<evidence type="ECO:0000256" key="1">
    <source>
        <dbReference type="ARBA" id="ARBA00025793"/>
    </source>
</evidence>